<dbReference type="InterPro" id="IPR037923">
    <property type="entry name" value="HTH-like"/>
</dbReference>
<dbReference type="SMART" id="SM00342">
    <property type="entry name" value="HTH_ARAC"/>
    <property type="match status" value="1"/>
</dbReference>
<dbReference type="PROSITE" id="PS01124">
    <property type="entry name" value="HTH_ARAC_FAMILY_2"/>
    <property type="match status" value="1"/>
</dbReference>
<evidence type="ECO:0000313" key="6">
    <source>
        <dbReference type="EMBL" id="ORJ58606.1"/>
    </source>
</evidence>
<dbReference type="InterPro" id="IPR050204">
    <property type="entry name" value="AraC_XylS_family_regulators"/>
</dbReference>
<keyword evidence="1" id="KW-0805">Transcription regulation</keyword>
<evidence type="ECO:0000256" key="3">
    <source>
        <dbReference type="ARBA" id="ARBA00023159"/>
    </source>
</evidence>
<name>A0A1X0Y0G0_9BACT</name>
<comment type="caution">
    <text evidence="6">The sequence shown here is derived from an EMBL/GenBank/DDBJ whole genome shotgun (WGS) entry which is preliminary data.</text>
</comment>
<dbReference type="EMBL" id="NAAD01000015">
    <property type="protein sequence ID" value="ORJ58606.1"/>
    <property type="molecule type" value="Genomic_DNA"/>
</dbReference>
<dbReference type="InterPro" id="IPR009057">
    <property type="entry name" value="Homeodomain-like_sf"/>
</dbReference>
<keyword evidence="2" id="KW-0238">DNA-binding</keyword>
<dbReference type="SUPFAM" id="SSF46689">
    <property type="entry name" value="Homeodomain-like"/>
    <property type="match status" value="2"/>
</dbReference>
<dbReference type="GO" id="GO:0043565">
    <property type="term" value="F:sequence-specific DNA binding"/>
    <property type="evidence" value="ECO:0007669"/>
    <property type="project" value="InterPro"/>
</dbReference>
<accession>A0A1X0Y0G0</accession>
<dbReference type="InterPro" id="IPR018062">
    <property type="entry name" value="HTH_AraC-typ_CS"/>
</dbReference>
<protein>
    <recommendedName>
        <fullName evidence="5">HTH araC/xylS-type domain-containing protein</fullName>
    </recommendedName>
</protein>
<evidence type="ECO:0000259" key="5">
    <source>
        <dbReference type="PROSITE" id="PS01124"/>
    </source>
</evidence>
<dbReference type="PANTHER" id="PTHR46796:SF2">
    <property type="entry name" value="TRANSCRIPTIONAL REGULATORY PROTEIN"/>
    <property type="match status" value="1"/>
</dbReference>
<evidence type="ECO:0000313" key="7">
    <source>
        <dbReference type="Proteomes" id="UP000193136"/>
    </source>
</evidence>
<dbReference type="AlphaFoldDB" id="A0A1X0Y0G0"/>
<keyword evidence="4" id="KW-0804">Transcription</keyword>
<dbReference type="Gene3D" id="1.10.10.60">
    <property type="entry name" value="Homeodomain-like"/>
    <property type="match status" value="2"/>
</dbReference>
<keyword evidence="3" id="KW-0010">Activator</keyword>
<evidence type="ECO:0000256" key="1">
    <source>
        <dbReference type="ARBA" id="ARBA00023015"/>
    </source>
</evidence>
<organism evidence="6 7">
    <name type="scientific">Geothermobacter hydrogeniphilus</name>
    <dbReference type="NCBI Taxonomy" id="1969733"/>
    <lineage>
        <taxon>Bacteria</taxon>
        <taxon>Pseudomonadati</taxon>
        <taxon>Thermodesulfobacteriota</taxon>
        <taxon>Desulfuromonadia</taxon>
        <taxon>Desulfuromonadales</taxon>
        <taxon>Geothermobacteraceae</taxon>
        <taxon>Geothermobacter</taxon>
    </lineage>
</organism>
<dbReference type="RefSeq" id="WP_085011087.1">
    <property type="nucleotide sequence ID" value="NZ_NAAD01000015.1"/>
</dbReference>
<dbReference type="GO" id="GO:0003700">
    <property type="term" value="F:DNA-binding transcription factor activity"/>
    <property type="evidence" value="ECO:0007669"/>
    <property type="project" value="InterPro"/>
</dbReference>
<dbReference type="OrthoDB" id="112032at2"/>
<dbReference type="InterPro" id="IPR003313">
    <property type="entry name" value="AraC-bd"/>
</dbReference>
<proteinExistence type="predicted"/>
<dbReference type="SUPFAM" id="SSF51215">
    <property type="entry name" value="Regulatory protein AraC"/>
    <property type="match status" value="1"/>
</dbReference>
<dbReference type="STRING" id="1969733.B5V00_12210"/>
<dbReference type="Proteomes" id="UP000193136">
    <property type="component" value="Unassembled WGS sequence"/>
</dbReference>
<reference evidence="6 7" key="1">
    <citation type="submission" date="2017-03" db="EMBL/GenBank/DDBJ databases">
        <title>Genome sequence of Geothermobacter sp. EPR-M, Deep-Sea Iron Reducer.</title>
        <authorList>
            <person name="Tully B."/>
            <person name="Savalia P."/>
            <person name="Abuyen K."/>
            <person name="Baughan C."/>
            <person name="Romero E."/>
            <person name="Ronkowski C."/>
            <person name="Torres B."/>
            <person name="Tremblay J."/>
            <person name="Trujillo A."/>
            <person name="Tyler M."/>
            <person name="Perez-Rodriguez I."/>
            <person name="Amend J."/>
        </authorList>
    </citation>
    <scope>NUCLEOTIDE SEQUENCE [LARGE SCALE GENOMIC DNA]</scope>
    <source>
        <strain evidence="6 7">EPR-M</strain>
    </source>
</reference>
<gene>
    <name evidence="6" type="ORF">B5V00_12210</name>
</gene>
<dbReference type="PANTHER" id="PTHR46796">
    <property type="entry name" value="HTH-TYPE TRANSCRIPTIONAL ACTIVATOR RHAS-RELATED"/>
    <property type="match status" value="1"/>
</dbReference>
<feature type="domain" description="HTH araC/xylS-type" evidence="5">
    <location>
        <begin position="174"/>
        <end position="271"/>
    </location>
</feature>
<dbReference type="PROSITE" id="PS00041">
    <property type="entry name" value="HTH_ARAC_FAMILY_1"/>
    <property type="match status" value="1"/>
</dbReference>
<dbReference type="Pfam" id="PF12833">
    <property type="entry name" value="HTH_18"/>
    <property type="match status" value="1"/>
</dbReference>
<dbReference type="Pfam" id="PF02311">
    <property type="entry name" value="AraC_binding"/>
    <property type="match status" value="1"/>
</dbReference>
<sequence length="275" mass="30177">MAGAQVRYFKPADISGLELLTCPDAGYLFPPHFHQAYCIWLNTSGGEYYRHRGNSYILQPDSFGIIAPGEVHENQACDTLARSLVTFYLDPDLVRSIGAQLRGREVGDTEFRTDAYRDVEVLRGLVALARILRGSPSTLERESAFLEVFAALVGRYGTSGGGGADAGSESARVARVIELFHAHLAEDISLANLASQLGCTPYHLIRFFKKAVGLSPHAYLVQLRLEKAHMLMAAGMPIAEVAFATGFADQSHLTRHFKHKFGIPPGAYLRQLRQG</sequence>
<evidence type="ECO:0000256" key="4">
    <source>
        <dbReference type="ARBA" id="ARBA00023163"/>
    </source>
</evidence>
<dbReference type="InterPro" id="IPR018060">
    <property type="entry name" value="HTH_AraC"/>
</dbReference>
<keyword evidence="7" id="KW-1185">Reference proteome</keyword>
<evidence type="ECO:0000256" key="2">
    <source>
        <dbReference type="ARBA" id="ARBA00023125"/>
    </source>
</evidence>